<dbReference type="Gene3D" id="2.30.30.870">
    <property type="entry name" value="Pelota, domain A"/>
    <property type="match status" value="1"/>
</dbReference>
<dbReference type="SUPFAM" id="SSF55315">
    <property type="entry name" value="L30e-like"/>
    <property type="match status" value="1"/>
</dbReference>
<evidence type="ECO:0000256" key="2">
    <source>
        <dbReference type="ARBA" id="ARBA00004496"/>
    </source>
</evidence>
<evidence type="ECO:0000256" key="1">
    <source>
        <dbReference type="ARBA" id="ARBA00001968"/>
    </source>
</evidence>
<organism evidence="8 9">
    <name type="scientific">Panagrellus redivivus</name>
    <name type="common">Microworm</name>
    <dbReference type="NCBI Taxonomy" id="6233"/>
    <lineage>
        <taxon>Eukaryota</taxon>
        <taxon>Metazoa</taxon>
        <taxon>Ecdysozoa</taxon>
        <taxon>Nematoda</taxon>
        <taxon>Chromadorea</taxon>
        <taxon>Rhabditida</taxon>
        <taxon>Tylenchina</taxon>
        <taxon>Panagrolaimomorpha</taxon>
        <taxon>Panagrolaimoidea</taxon>
        <taxon>Panagrolaimidae</taxon>
        <taxon>Panagrellus</taxon>
    </lineage>
</organism>
<evidence type="ECO:0000256" key="3">
    <source>
        <dbReference type="ARBA" id="ARBA00009504"/>
    </source>
</evidence>
<feature type="domain" description="eRF1/Pelota-like N-terminal" evidence="7">
    <location>
        <begin position="1"/>
        <end position="130"/>
    </location>
</feature>
<dbReference type="Gene3D" id="3.30.1330.30">
    <property type="match status" value="1"/>
</dbReference>
<dbReference type="InterPro" id="IPR058547">
    <property type="entry name" value="Pelota_N"/>
</dbReference>
<dbReference type="PANTHER" id="PTHR10853:SF0">
    <property type="entry name" value="PROTEIN PELOTA HOMOLOG"/>
    <property type="match status" value="1"/>
</dbReference>
<dbReference type="Pfam" id="PF03465">
    <property type="entry name" value="eRF1_3"/>
    <property type="match status" value="1"/>
</dbReference>
<dbReference type="InterPro" id="IPR029064">
    <property type="entry name" value="Ribosomal_eL30-like_sf"/>
</dbReference>
<dbReference type="GO" id="GO:0070481">
    <property type="term" value="P:nuclear-transcribed mRNA catabolic process, non-stop decay"/>
    <property type="evidence" value="ECO:0007669"/>
    <property type="project" value="InterPro"/>
</dbReference>
<reference evidence="9" key="2">
    <citation type="submission" date="2020-10" db="UniProtKB">
        <authorList>
            <consortium name="WormBaseParasite"/>
        </authorList>
    </citation>
    <scope>IDENTIFICATION</scope>
</reference>
<comment type="similarity">
    <text evidence="3">Belongs to the eukaryotic release factor 1 family. Pelota subfamily.</text>
</comment>
<dbReference type="InterPro" id="IPR038069">
    <property type="entry name" value="Pelota/DOM34_N"/>
</dbReference>
<evidence type="ECO:0000256" key="6">
    <source>
        <dbReference type="SAM" id="MobiDB-lite"/>
    </source>
</evidence>
<dbReference type="Pfam" id="PF26356">
    <property type="entry name" value="Pelota_N"/>
    <property type="match status" value="1"/>
</dbReference>
<dbReference type="Pfam" id="PF03464">
    <property type="entry name" value="eRF1_2"/>
    <property type="match status" value="1"/>
</dbReference>
<dbReference type="InterPro" id="IPR005141">
    <property type="entry name" value="eRF1_2"/>
</dbReference>
<evidence type="ECO:0000313" key="9">
    <source>
        <dbReference type="WBParaSite" id="Pan_g646.t1"/>
    </source>
</evidence>
<evidence type="ECO:0000256" key="4">
    <source>
        <dbReference type="ARBA" id="ARBA00022490"/>
    </source>
</evidence>
<protein>
    <submittedName>
        <fullName evidence="9">ERF1_1 domain-containing protein</fullName>
    </submittedName>
</protein>
<evidence type="ECO:0000313" key="8">
    <source>
        <dbReference type="Proteomes" id="UP000492821"/>
    </source>
</evidence>
<proteinExistence type="inferred from homology"/>
<dbReference type="InterPro" id="IPR004405">
    <property type="entry name" value="TF_pelota"/>
</dbReference>
<dbReference type="InterPro" id="IPR042226">
    <property type="entry name" value="eFR1_2_sf"/>
</dbReference>
<reference evidence="8" key="1">
    <citation type="journal article" date="2013" name="Genetics">
        <title>The draft genome and transcriptome of Panagrellus redivivus are shaped by the harsh demands of a free-living lifestyle.</title>
        <authorList>
            <person name="Srinivasan J."/>
            <person name="Dillman A.R."/>
            <person name="Macchietto M.G."/>
            <person name="Heikkinen L."/>
            <person name="Lakso M."/>
            <person name="Fracchia K.M."/>
            <person name="Antoshechkin I."/>
            <person name="Mortazavi A."/>
            <person name="Wong G."/>
            <person name="Sternberg P.W."/>
        </authorList>
    </citation>
    <scope>NUCLEOTIDE SEQUENCE [LARGE SCALE GENOMIC DNA]</scope>
    <source>
        <strain evidence="8">MT8872</strain>
    </source>
</reference>
<feature type="region of interest" description="Disordered" evidence="6">
    <location>
        <begin position="386"/>
        <end position="432"/>
    </location>
</feature>
<dbReference type="AlphaFoldDB" id="A0A7E4W5V8"/>
<dbReference type="SUPFAM" id="SSF159065">
    <property type="entry name" value="Dom34/Pelota N-terminal domain-like"/>
    <property type="match status" value="1"/>
</dbReference>
<name>A0A7E4W5V8_PANRE</name>
<dbReference type="PANTHER" id="PTHR10853">
    <property type="entry name" value="PELOTA"/>
    <property type="match status" value="1"/>
</dbReference>
<dbReference type="InterPro" id="IPR005140">
    <property type="entry name" value="eRF1_Pelota-like_N"/>
</dbReference>
<feature type="compositionally biased region" description="Acidic residues" evidence="6">
    <location>
        <begin position="403"/>
        <end position="415"/>
    </location>
</feature>
<comment type="subcellular location">
    <subcellularLocation>
        <location evidence="2">Cytoplasm</location>
    </subcellularLocation>
</comment>
<evidence type="ECO:0000259" key="7">
    <source>
        <dbReference type="SMART" id="SM01194"/>
    </source>
</evidence>
<dbReference type="GO" id="GO:0070966">
    <property type="term" value="P:nuclear-transcribed mRNA catabolic process, no-go decay"/>
    <property type="evidence" value="ECO:0007669"/>
    <property type="project" value="InterPro"/>
</dbReference>
<sequence>MRILERATLKDGSEFMTLSCHSQEDLWHLYNIVRPGDYVEAETTRRMTLPDGCCRTKPTRKTMVLEIEVRSTNYDPQHSGIRFQGFTTYKTEDVKSETKHLLDIKLHAPFRLTKKSWDLMDIQRIEDSQETHQDGATAAVVLHEGVAQICLVSNDRTIVKAKVEMPVARKRAGFCINHEKSLQDFLETVAKTFLRHIKVESMKSIIVAGRGFVHKNFLTTLYDVAEQMHQPFNKKQKAKFVCLPAKEETAALGKFMDLFNNDPSRAFYGDKHVFMANEHNAIDTLMISDTLFRSNDNEKRKEYIQFVDNVKKTNAKVLIFSSLHESGRQLNMMTGIAAILRYPLPELEDEDIDDDEEEQERDIIEAKPKVDEMLNKFGAHFDVSNANVTNGKKDSYESYNDPFEYESDDEPDAEETAPRPQITITDCIVRKR</sequence>
<dbReference type="GO" id="GO:0032790">
    <property type="term" value="P:ribosome disassembly"/>
    <property type="evidence" value="ECO:0007669"/>
    <property type="project" value="TreeGrafter"/>
</dbReference>
<comment type="cofactor">
    <cofactor evidence="1">
        <name>a divalent metal cation</name>
        <dbReference type="ChEBI" id="CHEBI:60240"/>
    </cofactor>
</comment>
<evidence type="ECO:0000256" key="5">
    <source>
        <dbReference type="ARBA" id="ARBA00022723"/>
    </source>
</evidence>
<keyword evidence="5" id="KW-0479">Metal-binding</keyword>
<dbReference type="Gene3D" id="3.30.420.60">
    <property type="entry name" value="eRF1 domain 2"/>
    <property type="match status" value="1"/>
</dbReference>
<accession>A0A7E4W5V8</accession>
<dbReference type="GO" id="GO:0005737">
    <property type="term" value="C:cytoplasm"/>
    <property type="evidence" value="ECO:0007669"/>
    <property type="project" value="UniProtKB-SubCell"/>
</dbReference>
<dbReference type="Proteomes" id="UP000492821">
    <property type="component" value="Unassembled WGS sequence"/>
</dbReference>
<keyword evidence="4" id="KW-0963">Cytoplasm</keyword>
<dbReference type="GO" id="GO:0071025">
    <property type="term" value="P:RNA surveillance"/>
    <property type="evidence" value="ECO:0007669"/>
    <property type="project" value="InterPro"/>
</dbReference>
<dbReference type="InterPro" id="IPR005142">
    <property type="entry name" value="eRF1_3"/>
</dbReference>
<dbReference type="WBParaSite" id="Pan_g646.t1">
    <property type="protein sequence ID" value="Pan_g646.t1"/>
    <property type="gene ID" value="Pan_g646"/>
</dbReference>
<keyword evidence="8" id="KW-1185">Reference proteome</keyword>
<dbReference type="GO" id="GO:0070651">
    <property type="term" value="P:nonfunctional rRNA decay"/>
    <property type="evidence" value="ECO:0007669"/>
    <property type="project" value="TreeGrafter"/>
</dbReference>
<dbReference type="FunFam" id="3.30.1330.30:FF:000008">
    <property type="entry name" value="Protein pelota homolog"/>
    <property type="match status" value="1"/>
</dbReference>
<dbReference type="SUPFAM" id="SSF53137">
    <property type="entry name" value="Translational machinery components"/>
    <property type="match status" value="1"/>
</dbReference>
<dbReference type="GO" id="GO:0046872">
    <property type="term" value="F:metal ion binding"/>
    <property type="evidence" value="ECO:0007669"/>
    <property type="project" value="UniProtKB-KW"/>
</dbReference>
<dbReference type="SMART" id="SM01194">
    <property type="entry name" value="eRF1_1"/>
    <property type="match status" value="1"/>
</dbReference>